<dbReference type="InterPro" id="IPR008207">
    <property type="entry name" value="Sig_transdc_His_kin_Hpt_dom"/>
</dbReference>
<dbReference type="SUPFAM" id="SSF55874">
    <property type="entry name" value="ATPase domain of HSP90 chaperone/DNA topoisomerase II/histidine kinase"/>
    <property type="match status" value="1"/>
</dbReference>
<name>D3PAQ3_DEFDS</name>
<evidence type="ECO:0000256" key="7">
    <source>
        <dbReference type="PROSITE-ProRule" id="PRU00169"/>
    </source>
</evidence>
<dbReference type="SMART" id="SM01231">
    <property type="entry name" value="H-kinase_dim"/>
    <property type="match status" value="1"/>
</dbReference>
<dbReference type="InterPro" id="IPR004105">
    <property type="entry name" value="CheA-like_dim"/>
</dbReference>
<dbReference type="EC" id="2.7.13.3" evidence="2"/>
<evidence type="ECO:0000313" key="12">
    <source>
        <dbReference type="EMBL" id="BAI79676.1"/>
    </source>
</evidence>
<dbReference type="InterPro" id="IPR036641">
    <property type="entry name" value="HPT_dom_sf"/>
</dbReference>
<dbReference type="Gene3D" id="3.30.565.10">
    <property type="entry name" value="Histidine kinase-like ATPase, C-terminal domain"/>
    <property type="match status" value="1"/>
</dbReference>
<keyword evidence="4" id="KW-0808">Transferase</keyword>
<sequence>MAKIDKKELIKFFLVESEEHFETIFNGINVLLNDLDNWSIVEEIYRSTHTLKGSSAMVDFKNFSTVTHRIEDIFDAIKTGQLERKKDLILKILEVFHELSDYLKKNKQDLTDELKEHYLNLLEMGDSDKKDSNEPELEKISTVASFKKAQEVADKDFPVKEPEVGESFVRVSLEKIDFLLNLTGELVVTRNKQNENIKEIISISKELEYARSRLVKILDKFREKYMYSTDKDKDDDEKGENILLAEFLEGEFDKYTDINILSRQMVEVGTDITSLITLLFQKFSSIQNDIDYINRVTHSLERSLTNIKLVPVKNLFNIAMRTASITARQEGKDVNLTVSGENLEIDKAIIDIIQDVFLHLVRNAVSHGIESKQERLQKGKSNIGNIKLSAFRSGTSIIFEIEDDGRGIDLDKIKKRIVENGLLSEYEVNQLRTDELISYLFYPGFSTADKLSDVSGRGIGLDVVKKNVENLGGTINVSSKKDQFTKFTLMIPVTQFIADYLIVGSENKKFAIPLQSIYEIIPIDVNNIKKIGDHFFYNLRKDVYEIVDLMVALGVKKRNEFRNDTFGILVSGPSKKYIIQVEEILGRETTITKKFKPFIARLDKYLGTSVSAGGDIRLILDTIRLFSSKIKSREFIKIDKLKDEKSVTYYSNGVLIVDDSISVRKYLKDILTKNGYKVLEAKDGLQALETLELNRVPYIITDLEMPNLNGYELIDKIRNNIQDKSVKIYVITSRGTEKHRSKALELGADGFIVKPFTEETILEILKGPDYESIDV</sequence>
<dbReference type="eggNOG" id="COG0643">
    <property type="taxonomic scope" value="Bacteria"/>
</dbReference>
<dbReference type="InterPro" id="IPR036061">
    <property type="entry name" value="CheW-like_dom_sf"/>
</dbReference>
<dbReference type="eggNOG" id="COG0745">
    <property type="taxonomic scope" value="Bacteria"/>
</dbReference>
<keyword evidence="13" id="KW-1185">Reference proteome</keyword>
<dbReference type="Gene3D" id="1.20.120.160">
    <property type="entry name" value="HPT domain"/>
    <property type="match status" value="1"/>
</dbReference>
<feature type="domain" description="HPt" evidence="11">
    <location>
        <begin position="2"/>
        <end position="106"/>
    </location>
</feature>
<keyword evidence="3 7" id="KW-0597">Phosphoprotein</keyword>
<evidence type="ECO:0000313" key="13">
    <source>
        <dbReference type="Proteomes" id="UP000001520"/>
    </source>
</evidence>
<dbReference type="Pfam" id="PF02518">
    <property type="entry name" value="HATPase_c"/>
    <property type="match status" value="1"/>
</dbReference>
<dbReference type="KEGG" id="ddf:DEFDS_0164"/>
<dbReference type="FunFam" id="3.30.565.10:FF:000016">
    <property type="entry name" value="Chemotaxis protein CheA, putative"/>
    <property type="match status" value="1"/>
</dbReference>
<dbReference type="InterPro" id="IPR002545">
    <property type="entry name" value="CheW-lke_dom"/>
</dbReference>
<dbReference type="SMART" id="SM00448">
    <property type="entry name" value="REC"/>
    <property type="match status" value="1"/>
</dbReference>
<dbReference type="STRING" id="639282.DEFDS_0164"/>
<feature type="domain" description="Response regulatory" evidence="9">
    <location>
        <begin position="653"/>
        <end position="769"/>
    </location>
</feature>
<keyword evidence="5" id="KW-0418">Kinase</keyword>
<dbReference type="Pfam" id="PF01584">
    <property type="entry name" value="CheW"/>
    <property type="match status" value="1"/>
</dbReference>
<dbReference type="SUPFAM" id="SSF47226">
    <property type="entry name" value="Histidine-containing phosphotransfer domain, HPT domain"/>
    <property type="match status" value="1"/>
</dbReference>
<evidence type="ECO:0000256" key="1">
    <source>
        <dbReference type="ARBA" id="ARBA00000085"/>
    </source>
</evidence>
<evidence type="ECO:0000256" key="6">
    <source>
        <dbReference type="PROSITE-ProRule" id="PRU00110"/>
    </source>
</evidence>
<dbReference type="InterPro" id="IPR003594">
    <property type="entry name" value="HATPase_dom"/>
</dbReference>
<dbReference type="OrthoDB" id="9803176at2"/>
<dbReference type="Gene3D" id="3.40.50.2300">
    <property type="match status" value="1"/>
</dbReference>
<dbReference type="PANTHER" id="PTHR43395:SF1">
    <property type="entry name" value="CHEMOTAXIS PROTEIN CHEA"/>
    <property type="match status" value="1"/>
</dbReference>
<dbReference type="HOGENOM" id="CLU_000650_2_1_0"/>
<dbReference type="GO" id="GO:0005737">
    <property type="term" value="C:cytoplasm"/>
    <property type="evidence" value="ECO:0007669"/>
    <property type="project" value="InterPro"/>
</dbReference>
<protein>
    <recommendedName>
        <fullName evidence="2">histidine kinase</fullName>
        <ecNumber evidence="2">2.7.13.3</ecNumber>
    </recommendedName>
</protein>
<accession>D3PAQ3</accession>
<dbReference type="InterPro" id="IPR036097">
    <property type="entry name" value="HisK_dim/P_sf"/>
</dbReference>
<dbReference type="InterPro" id="IPR036890">
    <property type="entry name" value="HATPase_C_sf"/>
</dbReference>
<feature type="modified residue" description="Phosphohistidine" evidence="6">
    <location>
        <position position="49"/>
    </location>
</feature>
<dbReference type="InterPro" id="IPR001789">
    <property type="entry name" value="Sig_transdc_resp-reg_receiver"/>
</dbReference>
<dbReference type="eggNOG" id="COG2198">
    <property type="taxonomic scope" value="Bacteria"/>
</dbReference>
<dbReference type="AlphaFoldDB" id="D3PAQ3"/>
<organism evidence="12 13">
    <name type="scientific">Deferribacter desulfuricans (strain DSM 14783 / JCM 11476 / NBRC 101012 / SSM1)</name>
    <dbReference type="NCBI Taxonomy" id="639282"/>
    <lineage>
        <taxon>Bacteria</taxon>
        <taxon>Pseudomonadati</taxon>
        <taxon>Deferribacterota</taxon>
        <taxon>Deferribacteres</taxon>
        <taxon>Deferribacterales</taxon>
        <taxon>Deferribacteraceae</taxon>
        <taxon>Deferribacter</taxon>
    </lineage>
</organism>
<dbReference type="SUPFAM" id="SSF50341">
    <property type="entry name" value="CheW-like"/>
    <property type="match status" value="1"/>
</dbReference>
<dbReference type="PROSITE" id="PS50110">
    <property type="entry name" value="RESPONSE_REGULATORY"/>
    <property type="match status" value="1"/>
</dbReference>
<evidence type="ECO:0000256" key="2">
    <source>
        <dbReference type="ARBA" id="ARBA00012438"/>
    </source>
</evidence>
<evidence type="ECO:0000256" key="3">
    <source>
        <dbReference type="ARBA" id="ARBA00022553"/>
    </source>
</evidence>
<dbReference type="SMART" id="SM00387">
    <property type="entry name" value="HATPase_c"/>
    <property type="match status" value="1"/>
</dbReference>
<dbReference type="RefSeq" id="WP_013006924.1">
    <property type="nucleotide sequence ID" value="NC_013939.1"/>
</dbReference>
<evidence type="ECO:0000256" key="4">
    <source>
        <dbReference type="ARBA" id="ARBA00022679"/>
    </source>
</evidence>
<dbReference type="PANTHER" id="PTHR43395">
    <property type="entry name" value="SENSOR HISTIDINE KINASE CHEA"/>
    <property type="match status" value="1"/>
</dbReference>
<feature type="modified residue" description="4-aspartylphosphate" evidence="7">
    <location>
        <position position="702"/>
    </location>
</feature>
<dbReference type="PROSITE" id="PS50894">
    <property type="entry name" value="HPT"/>
    <property type="match status" value="1"/>
</dbReference>
<dbReference type="GO" id="GO:0006935">
    <property type="term" value="P:chemotaxis"/>
    <property type="evidence" value="ECO:0007669"/>
    <property type="project" value="InterPro"/>
</dbReference>
<evidence type="ECO:0000259" key="11">
    <source>
        <dbReference type="PROSITE" id="PS50894"/>
    </source>
</evidence>
<dbReference type="GO" id="GO:0000155">
    <property type="term" value="F:phosphorelay sensor kinase activity"/>
    <property type="evidence" value="ECO:0007669"/>
    <property type="project" value="InterPro"/>
</dbReference>
<dbReference type="CDD" id="cd00088">
    <property type="entry name" value="HPT"/>
    <property type="match status" value="1"/>
</dbReference>
<proteinExistence type="predicted"/>
<gene>
    <name evidence="12" type="ordered locus">DEFDS_0164</name>
</gene>
<dbReference type="EMBL" id="AP011529">
    <property type="protein sequence ID" value="BAI79676.1"/>
    <property type="molecule type" value="Genomic_DNA"/>
</dbReference>
<dbReference type="InterPro" id="IPR011006">
    <property type="entry name" value="CheY-like_superfamily"/>
</dbReference>
<dbReference type="PRINTS" id="PR00344">
    <property type="entry name" value="BCTRLSENSOR"/>
</dbReference>
<dbReference type="Gene3D" id="1.10.287.560">
    <property type="entry name" value="Histidine kinase CheA-like, homodimeric domain"/>
    <property type="match status" value="1"/>
</dbReference>
<dbReference type="InterPro" id="IPR051315">
    <property type="entry name" value="Bact_Chemotaxis_CheA"/>
</dbReference>
<dbReference type="Pfam" id="PF02895">
    <property type="entry name" value="H-kinase_dim"/>
    <property type="match status" value="1"/>
</dbReference>
<dbReference type="Proteomes" id="UP000001520">
    <property type="component" value="Chromosome"/>
</dbReference>
<dbReference type="PROSITE" id="PS50851">
    <property type="entry name" value="CHEW"/>
    <property type="match status" value="1"/>
</dbReference>
<dbReference type="SUPFAM" id="SSF47384">
    <property type="entry name" value="Homodimeric domain of signal transducing histidine kinase"/>
    <property type="match status" value="1"/>
</dbReference>
<dbReference type="InterPro" id="IPR005467">
    <property type="entry name" value="His_kinase_dom"/>
</dbReference>
<evidence type="ECO:0000256" key="5">
    <source>
        <dbReference type="ARBA" id="ARBA00022777"/>
    </source>
</evidence>
<reference evidence="12 13" key="1">
    <citation type="journal article" date="2010" name="DNA Res.">
        <title>Bacterial lifestyle in a deep-sea hydrothermal vent chimney revealed by the genome sequence of the thermophilic bacterium Deferribacter desulfuricans SSM1.</title>
        <authorList>
            <person name="Takaki Y."/>
            <person name="Shimamura S."/>
            <person name="Nakagawa S."/>
            <person name="Fukuhara Y."/>
            <person name="Horikawa H."/>
            <person name="Ankai A."/>
            <person name="Harada T."/>
            <person name="Hosoyama A."/>
            <person name="Oguchi A."/>
            <person name="Fukui S."/>
            <person name="Fujita N."/>
            <person name="Takami H."/>
            <person name="Takai K."/>
        </authorList>
    </citation>
    <scope>NUCLEOTIDE SEQUENCE [LARGE SCALE GENOMIC DNA]</scope>
    <source>
        <strain evidence="13">DSM 14783 / JCM 11476 / NBRC 101012 / SSM1</strain>
    </source>
</reference>
<dbReference type="PROSITE" id="PS50109">
    <property type="entry name" value="HIS_KIN"/>
    <property type="match status" value="1"/>
</dbReference>
<evidence type="ECO:0000259" key="10">
    <source>
        <dbReference type="PROSITE" id="PS50851"/>
    </source>
</evidence>
<dbReference type="SMART" id="SM00073">
    <property type="entry name" value="HPT"/>
    <property type="match status" value="1"/>
</dbReference>
<dbReference type="SUPFAM" id="SSF52172">
    <property type="entry name" value="CheY-like"/>
    <property type="match status" value="1"/>
</dbReference>
<feature type="domain" description="CheW-like" evidence="10">
    <location>
        <begin position="497"/>
        <end position="631"/>
    </location>
</feature>
<dbReference type="SMART" id="SM00260">
    <property type="entry name" value="CheW"/>
    <property type="match status" value="1"/>
</dbReference>
<evidence type="ECO:0000259" key="9">
    <source>
        <dbReference type="PROSITE" id="PS50110"/>
    </source>
</evidence>
<comment type="catalytic activity">
    <reaction evidence="1">
        <text>ATP + protein L-histidine = ADP + protein N-phospho-L-histidine.</text>
        <dbReference type="EC" id="2.7.13.3"/>
    </reaction>
</comment>
<dbReference type="InterPro" id="IPR037006">
    <property type="entry name" value="CheA-like_homodim_sf"/>
</dbReference>
<feature type="domain" description="Histidine kinase" evidence="8">
    <location>
        <begin position="281"/>
        <end position="495"/>
    </location>
</feature>
<dbReference type="Pfam" id="PF01627">
    <property type="entry name" value="Hpt"/>
    <property type="match status" value="1"/>
</dbReference>
<evidence type="ECO:0000259" key="8">
    <source>
        <dbReference type="PROSITE" id="PS50109"/>
    </source>
</evidence>
<dbReference type="Pfam" id="PF00072">
    <property type="entry name" value="Response_reg"/>
    <property type="match status" value="1"/>
</dbReference>
<dbReference type="InterPro" id="IPR004358">
    <property type="entry name" value="Sig_transdc_His_kin-like_C"/>
</dbReference>